<evidence type="ECO:0008006" key="3">
    <source>
        <dbReference type="Google" id="ProtNLM"/>
    </source>
</evidence>
<organism evidence="1 2">
    <name type="scientific">Caenimonas terrae</name>
    <dbReference type="NCBI Taxonomy" id="696074"/>
    <lineage>
        <taxon>Bacteria</taxon>
        <taxon>Pseudomonadati</taxon>
        <taxon>Pseudomonadota</taxon>
        <taxon>Betaproteobacteria</taxon>
        <taxon>Burkholderiales</taxon>
        <taxon>Comamonadaceae</taxon>
        <taxon>Caenimonas</taxon>
    </lineage>
</organism>
<dbReference type="RefSeq" id="WP_376850177.1">
    <property type="nucleotide sequence ID" value="NZ_JBHSMF010000006.1"/>
</dbReference>
<evidence type="ECO:0000313" key="1">
    <source>
        <dbReference type="EMBL" id="MFC5498116.1"/>
    </source>
</evidence>
<accession>A0ABW0NDW0</accession>
<dbReference type="EMBL" id="JBHSMF010000006">
    <property type="protein sequence ID" value="MFC5498116.1"/>
    <property type="molecule type" value="Genomic_DNA"/>
</dbReference>
<sequence length="72" mass="7918">MQNQSIATKIEAGVLYVQFDGGHWISLAASVQEVLKVEDRGGKPRAGAVTYLTAWGIQKTEEFTLRTPKRLG</sequence>
<protein>
    <recommendedName>
        <fullName evidence="3">DUF2917 domain-containing protein</fullName>
    </recommendedName>
</protein>
<proteinExistence type="predicted"/>
<dbReference type="Proteomes" id="UP001596037">
    <property type="component" value="Unassembled WGS sequence"/>
</dbReference>
<evidence type="ECO:0000313" key="2">
    <source>
        <dbReference type="Proteomes" id="UP001596037"/>
    </source>
</evidence>
<comment type="caution">
    <text evidence="1">The sequence shown here is derived from an EMBL/GenBank/DDBJ whole genome shotgun (WGS) entry which is preliminary data.</text>
</comment>
<gene>
    <name evidence="1" type="ORF">ACFPOE_11270</name>
</gene>
<keyword evidence="2" id="KW-1185">Reference proteome</keyword>
<name>A0ABW0NDW0_9BURK</name>
<reference evidence="2" key="1">
    <citation type="journal article" date="2019" name="Int. J. Syst. Evol. Microbiol.">
        <title>The Global Catalogue of Microorganisms (GCM) 10K type strain sequencing project: providing services to taxonomists for standard genome sequencing and annotation.</title>
        <authorList>
            <consortium name="The Broad Institute Genomics Platform"/>
            <consortium name="The Broad Institute Genome Sequencing Center for Infectious Disease"/>
            <person name="Wu L."/>
            <person name="Ma J."/>
        </authorList>
    </citation>
    <scope>NUCLEOTIDE SEQUENCE [LARGE SCALE GENOMIC DNA]</scope>
    <source>
        <strain evidence="2">CCUG 57401</strain>
    </source>
</reference>